<organism evidence="1 2">
    <name type="scientific">Megasphaera stantonii</name>
    <dbReference type="NCBI Taxonomy" id="2144175"/>
    <lineage>
        <taxon>Bacteria</taxon>
        <taxon>Bacillati</taxon>
        <taxon>Bacillota</taxon>
        <taxon>Negativicutes</taxon>
        <taxon>Veillonellales</taxon>
        <taxon>Veillonellaceae</taxon>
        <taxon>Megasphaera</taxon>
    </lineage>
</organism>
<evidence type="ECO:0000313" key="2">
    <source>
        <dbReference type="Proteomes" id="UP000254337"/>
    </source>
</evidence>
<dbReference type="KEGG" id="meg:DKB62_09805"/>
<keyword evidence="2" id="KW-1185">Reference proteome</keyword>
<accession>A0A346B141</accession>
<evidence type="ECO:0008006" key="3">
    <source>
        <dbReference type="Google" id="ProtNLM"/>
    </source>
</evidence>
<evidence type="ECO:0000313" key="1">
    <source>
        <dbReference type="EMBL" id="AXL21834.1"/>
    </source>
</evidence>
<sequence length="109" mass="12539">MITKSKDLKEFIASFNKSRRLGDVTSRMMLIAFDGGYGRRAFYLHPLPRLTKSKFQFYVSQDPAKKGETPTWSLAMMSGGKVDLETKESGLDEDTVLRRIMEIIKREEN</sequence>
<name>A0A346B141_9FIRM</name>
<dbReference type="AlphaFoldDB" id="A0A346B141"/>
<proteinExistence type="predicted"/>
<protein>
    <recommendedName>
        <fullName evidence="3">YdhG-like domain-containing protein</fullName>
    </recommendedName>
</protein>
<gene>
    <name evidence="1" type="ORF">DKB62_09805</name>
</gene>
<dbReference type="RefSeq" id="WP_107196354.1">
    <property type="nucleotide sequence ID" value="NZ_CP029462.1"/>
</dbReference>
<dbReference type="Proteomes" id="UP000254337">
    <property type="component" value="Chromosome"/>
</dbReference>
<reference evidence="1 2" key="1">
    <citation type="submission" date="2018-05" db="EMBL/GenBank/DDBJ databases">
        <title>Complete genome sequence of Megasphaera sp. AJH120T, isolated from the ceca of a chicken.</title>
        <authorList>
            <person name="Maki J."/>
            <person name="Looft T."/>
        </authorList>
    </citation>
    <scope>NUCLEOTIDE SEQUENCE [LARGE SCALE GENOMIC DNA]</scope>
    <source>
        <strain evidence="1 2">AJH120</strain>
    </source>
</reference>
<dbReference type="EMBL" id="CP029462">
    <property type="protein sequence ID" value="AXL21834.1"/>
    <property type="molecule type" value="Genomic_DNA"/>
</dbReference>